<dbReference type="InterPro" id="IPR052521">
    <property type="entry name" value="Cell_div_SPOR-domain"/>
</dbReference>
<evidence type="ECO:0000313" key="5">
    <source>
        <dbReference type="Proteomes" id="UP001157133"/>
    </source>
</evidence>
<feature type="domain" description="SPOR" evidence="3">
    <location>
        <begin position="105"/>
        <end position="185"/>
    </location>
</feature>
<organism evidence="4 5">
    <name type="scientific">Thalassotalea eurytherma</name>
    <dbReference type="NCBI Taxonomy" id="1144278"/>
    <lineage>
        <taxon>Bacteria</taxon>
        <taxon>Pseudomonadati</taxon>
        <taxon>Pseudomonadota</taxon>
        <taxon>Gammaproteobacteria</taxon>
        <taxon>Alteromonadales</taxon>
        <taxon>Colwelliaceae</taxon>
        <taxon>Thalassotalea</taxon>
    </lineage>
</organism>
<keyword evidence="2" id="KW-1133">Transmembrane helix</keyword>
<keyword evidence="2" id="KW-0472">Membrane</keyword>
<comment type="caution">
    <text evidence="4">The sequence shown here is derived from an EMBL/GenBank/DDBJ whole genome shotgun (WGS) entry which is preliminary data.</text>
</comment>
<dbReference type="PROSITE" id="PS51724">
    <property type="entry name" value="SPOR"/>
    <property type="match status" value="1"/>
</dbReference>
<keyword evidence="4" id="KW-0131">Cell cycle</keyword>
<dbReference type="InterPro" id="IPR036680">
    <property type="entry name" value="SPOR-like_sf"/>
</dbReference>
<gene>
    <name evidence="4" type="ORF">theurythT_28920</name>
</gene>
<keyword evidence="4" id="KW-0132">Cell division</keyword>
<dbReference type="RefSeq" id="WP_284208872.1">
    <property type="nucleotide sequence ID" value="NZ_BSSU01000015.1"/>
</dbReference>
<accession>A0ABQ6H7F6</accession>
<keyword evidence="5" id="KW-1185">Reference proteome</keyword>
<protein>
    <submittedName>
        <fullName evidence="4">Cell division protein FtsN</fullName>
    </submittedName>
</protein>
<dbReference type="EMBL" id="BSSU01000015">
    <property type="protein sequence ID" value="GLX83439.1"/>
    <property type="molecule type" value="Genomic_DNA"/>
</dbReference>
<dbReference type="PANTHER" id="PTHR38687:SF2">
    <property type="entry name" value="CELL DIVISION PROTEIN FTSN"/>
    <property type="match status" value="1"/>
</dbReference>
<feature type="transmembrane region" description="Helical" evidence="2">
    <location>
        <begin position="35"/>
        <end position="52"/>
    </location>
</feature>
<evidence type="ECO:0000313" key="4">
    <source>
        <dbReference type="EMBL" id="GLX83439.1"/>
    </source>
</evidence>
<dbReference type="Proteomes" id="UP001157133">
    <property type="component" value="Unassembled WGS sequence"/>
</dbReference>
<dbReference type="Gene3D" id="3.30.70.1070">
    <property type="entry name" value="Sporulation related repeat"/>
    <property type="match status" value="1"/>
</dbReference>
<keyword evidence="2" id="KW-0812">Transmembrane</keyword>
<dbReference type="Pfam" id="PF05036">
    <property type="entry name" value="SPOR"/>
    <property type="match status" value="1"/>
</dbReference>
<sequence length="185" mass="21201">MAPQDYVSRKPNSKKKSPYKKEAQPSPAMSLKLKVVLAITIFFAAAFGYGLWKLNQTPAQPPIFEETKKAAPAKQETDLPAPPQEKWDYMKELETKEVEVGEYEVTNKGPYQMQCGSFKSREQAEVLKAKIAFAGITSQVRETKGKNGTWFKVILGPYERKRLAEKDKHLLKSNQVNYCQIWLWR</sequence>
<evidence type="ECO:0000256" key="2">
    <source>
        <dbReference type="SAM" id="Phobius"/>
    </source>
</evidence>
<evidence type="ECO:0000259" key="3">
    <source>
        <dbReference type="PROSITE" id="PS51724"/>
    </source>
</evidence>
<proteinExistence type="predicted"/>
<dbReference type="InterPro" id="IPR007730">
    <property type="entry name" value="SPOR-like_dom"/>
</dbReference>
<reference evidence="4 5" key="1">
    <citation type="submission" date="2023-03" db="EMBL/GenBank/DDBJ databases">
        <title>Draft genome sequence of Thalassotalea eurytherma JCM 18482T.</title>
        <authorList>
            <person name="Sawabe T."/>
        </authorList>
    </citation>
    <scope>NUCLEOTIDE SEQUENCE [LARGE SCALE GENOMIC DNA]</scope>
    <source>
        <strain evidence="4 5">JCM 18482</strain>
    </source>
</reference>
<name>A0ABQ6H7F6_9GAMM</name>
<dbReference type="SUPFAM" id="SSF110997">
    <property type="entry name" value="Sporulation related repeat"/>
    <property type="match status" value="1"/>
</dbReference>
<dbReference type="GO" id="GO:0051301">
    <property type="term" value="P:cell division"/>
    <property type="evidence" value="ECO:0007669"/>
    <property type="project" value="UniProtKB-KW"/>
</dbReference>
<dbReference type="PANTHER" id="PTHR38687">
    <property type="entry name" value="CELL DIVISION PROTEIN DEDD-RELATED"/>
    <property type="match status" value="1"/>
</dbReference>
<evidence type="ECO:0000256" key="1">
    <source>
        <dbReference type="SAM" id="MobiDB-lite"/>
    </source>
</evidence>
<feature type="region of interest" description="Disordered" evidence="1">
    <location>
        <begin position="1"/>
        <end position="25"/>
    </location>
</feature>